<organism evidence="1 2">
    <name type="scientific">Agrobacterium phage Atu_ph07</name>
    <dbReference type="NCBI Taxonomy" id="2024264"/>
    <lineage>
        <taxon>Viruses</taxon>
        <taxon>Duplodnaviria</taxon>
        <taxon>Heunggongvirae</taxon>
        <taxon>Uroviricota</taxon>
        <taxon>Caudoviricetes</taxon>
        <taxon>Polybotosvirus</taxon>
        <taxon>Polybotosvirus Atuph07</taxon>
    </lineage>
</organism>
<dbReference type="Proteomes" id="UP000223025">
    <property type="component" value="Segment"/>
</dbReference>
<reference evidence="1 2" key="1">
    <citation type="submission" date="2017-06" db="EMBL/GenBank/DDBJ databases">
        <authorList>
            <person name="Kim H.J."/>
            <person name="Triplett B.A."/>
        </authorList>
    </citation>
    <scope>NUCLEOTIDE SEQUENCE [LARGE SCALE GENOMIC DNA]</scope>
</reference>
<dbReference type="GeneID" id="40088497"/>
<dbReference type="KEGG" id="vg:40088497"/>
<sequence>MFKNHSPTKIGNHPYDQLSTFNAQTYETSTGVITVIDSVVIASDLLSGKTYGYFGYDCDSPEQRNLHEHFEKISGNTIYTTDAYDDIVEKAESILNGVAYDTNVILNLDLDEDTSNYLQKRALETGKTIDEIVEEAITALMTELKEKENSNVE</sequence>
<protein>
    <submittedName>
        <fullName evidence="1">Uncharacterized protein</fullName>
    </submittedName>
</protein>
<dbReference type="RefSeq" id="YP_009612159.1">
    <property type="nucleotide sequence ID" value="NC_042013.1"/>
</dbReference>
<evidence type="ECO:0000313" key="1">
    <source>
        <dbReference type="EMBL" id="AUZ95253.1"/>
    </source>
</evidence>
<accession>A0A2L0V0E6</accession>
<name>A0A2L0V0E6_9CAUD</name>
<dbReference type="EMBL" id="MF403008">
    <property type="protein sequence ID" value="AUZ95253.1"/>
    <property type="molecule type" value="Genomic_DNA"/>
</dbReference>
<keyword evidence="2" id="KW-1185">Reference proteome</keyword>
<proteinExistence type="predicted"/>
<evidence type="ECO:0000313" key="2">
    <source>
        <dbReference type="Proteomes" id="UP000223025"/>
    </source>
</evidence>